<reference evidence="2 3" key="3">
    <citation type="journal article" date="2013" name="Rice">
        <title>Improvement of the Oryza sativa Nipponbare reference genome using next generation sequence and optical map data.</title>
        <authorList>
            <person name="Kawahara Y."/>
            <person name="de la Bastide M."/>
            <person name="Hamilton J.P."/>
            <person name="Kanamori H."/>
            <person name="McCombie W.R."/>
            <person name="Ouyang S."/>
            <person name="Schwartz D.C."/>
            <person name="Tanaka T."/>
            <person name="Wu J."/>
            <person name="Zhou S."/>
            <person name="Childs K.L."/>
            <person name="Davidson R.M."/>
            <person name="Lin H."/>
            <person name="Quesada-Ocampo L."/>
            <person name="Vaillancourt B."/>
            <person name="Sakai H."/>
            <person name="Lee S.S."/>
            <person name="Kim J."/>
            <person name="Numa H."/>
            <person name="Itoh T."/>
            <person name="Buell C.R."/>
            <person name="Matsumoto T."/>
        </authorList>
    </citation>
    <scope>NUCLEOTIDE SEQUENCE [LARGE SCALE GENOMIC DNA]</scope>
    <source>
        <strain evidence="3">cv. Nipponbare</strain>
    </source>
</reference>
<name>A0A0P0XUF6_ORYSJ</name>
<dbReference type="AlphaFoldDB" id="A0A0P0XUF6"/>
<organism evidence="2 3">
    <name type="scientific">Oryza sativa subsp. japonica</name>
    <name type="common">Rice</name>
    <dbReference type="NCBI Taxonomy" id="39947"/>
    <lineage>
        <taxon>Eukaryota</taxon>
        <taxon>Viridiplantae</taxon>
        <taxon>Streptophyta</taxon>
        <taxon>Embryophyta</taxon>
        <taxon>Tracheophyta</taxon>
        <taxon>Spermatophyta</taxon>
        <taxon>Magnoliopsida</taxon>
        <taxon>Liliopsida</taxon>
        <taxon>Poales</taxon>
        <taxon>Poaceae</taxon>
        <taxon>BOP clade</taxon>
        <taxon>Oryzoideae</taxon>
        <taxon>Oryzeae</taxon>
        <taxon>Oryzinae</taxon>
        <taxon>Oryza</taxon>
        <taxon>Oryza sativa</taxon>
    </lineage>
</organism>
<keyword evidence="3" id="KW-1185">Reference proteome</keyword>
<feature type="compositionally biased region" description="Basic and acidic residues" evidence="1">
    <location>
        <begin position="104"/>
        <end position="114"/>
    </location>
</feature>
<feature type="region of interest" description="Disordered" evidence="1">
    <location>
        <begin position="1"/>
        <end position="20"/>
    </location>
</feature>
<dbReference type="Gramene" id="Os10t0432650-00">
    <property type="protein sequence ID" value="Os10t0432650-00"/>
    <property type="gene ID" value="Os10g0432650"/>
</dbReference>
<dbReference type="InParanoid" id="A0A0P0XUF6"/>
<protein>
    <submittedName>
        <fullName evidence="2">Os10g0432650 protein</fullName>
    </submittedName>
</protein>
<dbReference type="PaxDb" id="39947-A0A0P0XUF6"/>
<reference evidence="3" key="1">
    <citation type="journal article" date="2005" name="Nature">
        <title>The map-based sequence of the rice genome.</title>
        <authorList>
            <consortium name="International rice genome sequencing project (IRGSP)"/>
            <person name="Matsumoto T."/>
            <person name="Wu J."/>
            <person name="Kanamori H."/>
            <person name="Katayose Y."/>
            <person name="Fujisawa M."/>
            <person name="Namiki N."/>
            <person name="Mizuno H."/>
            <person name="Yamamoto K."/>
            <person name="Antonio B.A."/>
            <person name="Baba T."/>
            <person name="Sakata K."/>
            <person name="Nagamura Y."/>
            <person name="Aoki H."/>
            <person name="Arikawa K."/>
            <person name="Arita K."/>
            <person name="Bito T."/>
            <person name="Chiden Y."/>
            <person name="Fujitsuka N."/>
            <person name="Fukunaka R."/>
            <person name="Hamada M."/>
            <person name="Harada C."/>
            <person name="Hayashi A."/>
            <person name="Hijishita S."/>
            <person name="Honda M."/>
            <person name="Hosokawa S."/>
            <person name="Ichikawa Y."/>
            <person name="Idonuma A."/>
            <person name="Iijima M."/>
            <person name="Ikeda M."/>
            <person name="Ikeno M."/>
            <person name="Ito K."/>
            <person name="Ito S."/>
            <person name="Ito T."/>
            <person name="Ito Y."/>
            <person name="Ito Y."/>
            <person name="Iwabuchi A."/>
            <person name="Kamiya K."/>
            <person name="Karasawa W."/>
            <person name="Kurita K."/>
            <person name="Katagiri S."/>
            <person name="Kikuta A."/>
            <person name="Kobayashi H."/>
            <person name="Kobayashi N."/>
            <person name="Machita K."/>
            <person name="Maehara T."/>
            <person name="Masukawa M."/>
            <person name="Mizubayashi T."/>
            <person name="Mukai Y."/>
            <person name="Nagasaki H."/>
            <person name="Nagata Y."/>
            <person name="Naito S."/>
            <person name="Nakashima M."/>
            <person name="Nakama Y."/>
            <person name="Nakamichi Y."/>
            <person name="Nakamura M."/>
            <person name="Meguro A."/>
            <person name="Negishi M."/>
            <person name="Ohta I."/>
            <person name="Ohta T."/>
            <person name="Okamoto M."/>
            <person name="Ono N."/>
            <person name="Saji S."/>
            <person name="Sakaguchi M."/>
            <person name="Sakai K."/>
            <person name="Shibata M."/>
            <person name="Shimokawa T."/>
            <person name="Song J."/>
            <person name="Takazaki Y."/>
            <person name="Terasawa K."/>
            <person name="Tsugane M."/>
            <person name="Tsuji K."/>
            <person name="Ueda S."/>
            <person name="Waki K."/>
            <person name="Yamagata H."/>
            <person name="Yamamoto M."/>
            <person name="Yamamoto S."/>
            <person name="Yamane H."/>
            <person name="Yoshiki S."/>
            <person name="Yoshihara R."/>
            <person name="Yukawa K."/>
            <person name="Zhong H."/>
            <person name="Yano M."/>
            <person name="Yuan Q."/>
            <person name="Ouyang S."/>
            <person name="Liu J."/>
            <person name="Jones K.M."/>
            <person name="Gansberger K."/>
            <person name="Moffat K."/>
            <person name="Hill J."/>
            <person name="Bera J."/>
            <person name="Fadrosh D."/>
            <person name="Jin S."/>
            <person name="Johri S."/>
            <person name="Kim M."/>
            <person name="Overton L."/>
            <person name="Reardon M."/>
            <person name="Tsitrin T."/>
            <person name="Vuong H."/>
            <person name="Weaver B."/>
            <person name="Ciecko A."/>
            <person name="Tallon L."/>
            <person name="Jackson J."/>
            <person name="Pai G."/>
            <person name="Aken S.V."/>
            <person name="Utterback T."/>
            <person name="Reidmuller S."/>
            <person name="Feldblyum T."/>
            <person name="Hsiao J."/>
            <person name="Zismann V."/>
            <person name="Iobst S."/>
            <person name="de Vazeille A.R."/>
            <person name="Buell C.R."/>
            <person name="Ying K."/>
            <person name="Li Y."/>
            <person name="Lu T."/>
            <person name="Huang Y."/>
            <person name="Zhao Q."/>
            <person name="Feng Q."/>
            <person name="Zhang L."/>
            <person name="Zhu J."/>
            <person name="Weng Q."/>
            <person name="Mu J."/>
            <person name="Lu Y."/>
            <person name="Fan D."/>
            <person name="Liu Y."/>
            <person name="Guan J."/>
            <person name="Zhang Y."/>
            <person name="Yu S."/>
            <person name="Liu X."/>
            <person name="Zhang Y."/>
            <person name="Hong G."/>
            <person name="Han B."/>
            <person name="Choisne N."/>
            <person name="Demange N."/>
            <person name="Orjeda G."/>
            <person name="Samain S."/>
            <person name="Cattolico L."/>
            <person name="Pelletier E."/>
            <person name="Couloux A."/>
            <person name="Segurens B."/>
            <person name="Wincker P."/>
            <person name="D'Hont A."/>
            <person name="Scarpelli C."/>
            <person name="Weissenbach J."/>
            <person name="Salanoubat M."/>
            <person name="Quetier F."/>
            <person name="Yu Y."/>
            <person name="Kim H.R."/>
            <person name="Rambo T."/>
            <person name="Currie J."/>
            <person name="Collura K."/>
            <person name="Luo M."/>
            <person name="Yang T."/>
            <person name="Ammiraju J.S.S."/>
            <person name="Engler F."/>
            <person name="Soderlund C."/>
            <person name="Wing R.A."/>
            <person name="Palmer L.E."/>
            <person name="de la Bastide M."/>
            <person name="Spiegel L."/>
            <person name="Nascimento L."/>
            <person name="Zutavern T."/>
            <person name="O'Shaughnessy A."/>
            <person name="Dike S."/>
            <person name="Dedhia N."/>
            <person name="Preston R."/>
            <person name="Balija V."/>
            <person name="McCombie W.R."/>
            <person name="Chow T."/>
            <person name="Chen H."/>
            <person name="Chung M."/>
            <person name="Chen C."/>
            <person name="Shaw J."/>
            <person name="Wu H."/>
            <person name="Hsiao K."/>
            <person name="Chao Y."/>
            <person name="Chu M."/>
            <person name="Cheng C."/>
            <person name="Hour A."/>
            <person name="Lee P."/>
            <person name="Lin S."/>
            <person name="Lin Y."/>
            <person name="Liou J."/>
            <person name="Liu S."/>
            <person name="Hsing Y."/>
            <person name="Raghuvanshi S."/>
            <person name="Mohanty A."/>
            <person name="Bharti A.K."/>
            <person name="Gaur A."/>
            <person name="Gupta V."/>
            <person name="Kumar D."/>
            <person name="Ravi V."/>
            <person name="Vij S."/>
            <person name="Kapur A."/>
            <person name="Khurana P."/>
            <person name="Khurana P."/>
            <person name="Khurana J.P."/>
            <person name="Tyagi A.K."/>
            <person name="Gaikwad K."/>
            <person name="Singh A."/>
            <person name="Dalal V."/>
            <person name="Srivastava S."/>
            <person name="Dixit A."/>
            <person name="Pal A.K."/>
            <person name="Ghazi I.A."/>
            <person name="Yadav M."/>
            <person name="Pandit A."/>
            <person name="Bhargava A."/>
            <person name="Sureshbabu K."/>
            <person name="Batra K."/>
            <person name="Sharma T.R."/>
            <person name="Mohapatra T."/>
            <person name="Singh N.K."/>
            <person name="Messing J."/>
            <person name="Nelson A.B."/>
            <person name="Fuks G."/>
            <person name="Kavchok S."/>
            <person name="Keizer G."/>
            <person name="Linton E."/>
            <person name="Llaca V."/>
            <person name="Song R."/>
            <person name="Tanyolac B."/>
            <person name="Young S."/>
            <person name="Ho-Il K."/>
            <person name="Hahn J.H."/>
            <person name="Sangsakoo G."/>
            <person name="Vanavichit A."/>
            <person name="de Mattos Luiz.A.T."/>
            <person name="Zimmer P.D."/>
            <person name="Malone G."/>
            <person name="Dellagostin O."/>
            <person name="de Oliveira A.C."/>
            <person name="Bevan M."/>
            <person name="Bancroft I."/>
            <person name="Minx P."/>
            <person name="Cordum H."/>
            <person name="Wilson R."/>
            <person name="Cheng Z."/>
            <person name="Jin W."/>
            <person name="Jiang J."/>
            <person name="Leong S.A."/>
            <person name="Iwama H."/>
            <person name="Gojobori T."/>
            <person name="Itoh T."/>
            <person name="Niimura Y."/>
            <person name="Fujii Y."/>
            <person name="Habara T."/>
            <person name="Sakai H."/>
            <person name="Sato Y."/>
            <person name="Wilson G."/>
            <person name="Kumar K."/>
            <person name="McCouch S."/>
            <person name="Juretic N."/>
            <person name="Hoen D."/>
            <person name="Wright S."/>
            <person name="Bruskiewich R."/>
            <person name="Bureau T."/>
            <person name="Miyao A."/>
            <person name="Hirochika H."/>
            <person name="Nishikawa T."/>
            <person name="Kadowaki K."/>
            <person name="Sugiura M."/>
            <person name="Burr B."/>
            <person name="Sasaki T."/>
        </authorList>
    </citation>
    <scope>NUCLEOTIDE SEQUENCE [LARGE SCALE GENOMIC DNA]</scope>
    <source>
        <strain evidence="3">cv. Nipponbare</strain>
    </source>
</reference>
<gene>
    <name evidence="2" type="ordered locus">Os10g0432650</name>
    <name evidence="2" type="ORF">OSNPB_100432650</name>
</gene>
<evidence type="ECO:0000256" key="1">
    <source>
        <dbReference type="SAM" id="MobiDB-lite"/>
    </source>
</evidence>
<feature type="compositionally biased region" description="Basic residues" evidence="1">
    <location>
        <begin position="140"/>
        <end position="151"/>
    </location>
</feature>
<feature type="region of interest" description="Disordered" evidence="1">
    <location>
        <begin position="36"/>
        <end position="158"/>
    </location>
</feature>
<dbReference type="EMBL" id="AP014966">
    <property type="protein sequence ID" value="BAT10964.1"/>
    <property type="molecule type" value="Genomic_DNA"/>
</dbReference>
<evidence type="ECO:0000313" key="2">
    <source>
        <dbReference type="EMBL" id="BAT10964.1"/>
    </source>
</evidence>
<proteinExistence type="predicted"/>
<sequence>MRKHALQVSKNRAFGDRGRERKHTAEAFNLCLSLPNSGARRPLLAPTSPARGKRTRPRPRQDFSSRRVPAAIGPNSDYQLGLRSRRARQYSRQGVGQNEAGARGAERPVEEPRLLQEGWRAASPSARRTRVRRRQEPRCARTRAWRHRKTGTTRCGRSARLRAASGKSSATAAAVGRNLTMPFYEHMRRPWRCHRPPRAGAGAGPCNDDVHGESGERGTSQDAIKHVGTPSGMAPDHQYANDAPWRRRVLAP</sequence>
<evidence type="ECO:0000313" key="3">
    <source>
        <dbReference type="Proteomes" id="UP000059680"/>
    </source>
</evidence>
<feature type="region of interest" description="Disordered" evidence="1">
    <location>
        <begin position="196"/>
        <end position="252"/>
    </location>
</feature>
<reference evidence="2 3" key="2">
    <citation type="journal article" date="2013" name="Plant Cell Physiol.">
        <title>Rice Annotation Project Database (RAP-DB): an integrative and interactive database for rice genomics.</title>
        <authorList>
            <person name="Sakai H."/>
            <person name="Lee S.S."/>
            <person name="Tanaka T."/>
            <person name="Numa H."/>
            <person name="Kim J."/>
            <person name="Kawahara Y."/>
            <person name="Wakimoto H."/>
            <person name="Yang C.C."/>
            <person name="Iwamoto M."/>
            <person name="Abe T."/>
            <person name="Yamada Y."/>
            <person name="Muto A."/>
            <person name="Inokuchi H."/>
            <person name="Ikemura T."/>
            <person name="Matsumoto T."/>
            <person name="Sasaki T."/>
            <person name="Itoh T."/>
        </authorList>
    </citation>
    <scope>NUCLEOTIDE SEQUENCE [LARGE SCALE GENOMIC DNA]</scope>
    <source>
        <strain evidence="3">cv. Nipponbare</strain>
    </source>
</reference>
<accession>A0A0P0XUF6</accession>
<dbReference type="Proteomes" id="UP000059680">
    <property type="component" value="Chromosome 10"/>
</dbReference>